<evidence type="ECO:0000256" key="7">
    <source>
        <dbReference type="ARBA" id="ARBA00049244"/>
    </source>
</evidence>
<evidence type="ECO:0000256" key="8">
    <source>
        <dbReference type="RuleBase" id="RU364063"/>
    </source>
</evidence>
<evidence type="ECO:0000256" key="4">
    <source>
        <dbReference type="ARBA" id="ARBA00022833"/>
    </source>
</evidence>
<evidence type="ECO:0000313" key="10">
    <source>
        <dbReference type="EMBL" id="OGE84955.1"/>
    </source>
</evidence>
<accession>A0A1F5P511</accession>
<dbReference type="InterPro" id="IPR045085">
    <property type="entry name" value="HLD_clamp_pol_III_gamma_tau"/>
</dbReference>
<dbReference type="FunFam" id="3.40.50.300:FF:000014">
    <property type="entry name" value="DNA polymerase III subunit gamma/tau"/>
    <property type="match status" value="1"/>
</dbReference>
<evidence type="ECO:0000256" key="5">
    <source>
        <dbReference type="ARBA" id="ARBA00022840"/>
    </source>
</evidence>
<keyword evidence="2" id="KW-0479">Metal-binding</keyword>
<comment type="similarity">
    <text evidence="1 8">Belongs to the DnaX/STICHEL family.</text>
</comment>
<keyword evidence="6 8" id="KW-0239">DNA-directed DNA polymerase</keyword>
<dbReference type="Gene3D" id="1.10.8.60">
    <property type="match status" value="1"/>
</dbReference>
<evidence type="ECO:0000256" key="3">
    <source>
        <dbReference type="ARBA" id="ARBA00022741"/>
    </source>
</evidence>
<dbReference type="InterPro" id="IPR048448">
    <property type="entry name" value="DnaX-like_C"/>
</dbReference>
<dbReference type="Pfam" id="PF20964">
    <property type="entry name" value="DnaX_C"/>
    <property type="match status" value="1"/>
</dbReference>
<dbReference type="GO" id="GO:0003887">
    <property type="term" value="F:DNA-directed DNA polymerase activity"/>
    <property type="evidence" value="ECO:0007669"/>
    <property type="project" value="UniProtKB-KW"/>
</dbReference>
<dbReference type="GO" id="GO:0006261">
    <property type="term" value="P:DNA-templated DNA replication"/>
    <property type="evidence" value="ECO:0007669"/>
    <property type="project" value="TreeGrafter"/>
</dbReference>
<comment type="function">
    <text evidence="8">DNA polymerase III is a complex, multichain enzyme responsible for most of the replicative synthesis in bacteria. This DNA polymerase also exhibits 3' to 5' exonuclease activity.</text>
</comment>
<dbReference type="PANTHER" id="PTHR11669">
    <property type="entry name" value="REPLICATION FACTOR C / DNA POLYMERASE III GAMMA-TAU SUBUNIT"/>
    <property type="match status" value="1"/>
</dbReference>
<keyword evidence="5 8" id="KW-0067">ATP-binding</keyword>
<dbReference type="InterPro" id="IPR050238">
    <property type="entry name" value="DNA_Rep/Repair_Clamp_Loader"/>
</dbReference>
<dbReference type="GO" id="GO:0046872">
    <property type="term" value="F:metal ion binding"/>
    <property type="evidence" value="ECO:0007669"/>
    <property type="project" value="UniProtKB-KW"/>
</dbReference>
<evidence type="ECO:0000256" key="2">
    <source>
        <dbReference type="ARBA" id="ARBA00022723"/>
    </source>
</evidence>
<dbReference type="GO" id="GO:0005524">
    <property type="term" value="F:ATP binding"/>
    <property type="evidence" value="ECO:0007669"/>
    <property type="project" value="UniProtKB-KW"/>
</dbReference>
<dbReference type="Pfam" id="PF13177">
    <property type="entry name" value="DNA_pol3_delta2"/>
    <property type="match status" value="1"/>
</dbReference>
<evidence type="ECO:0000256" key="6">
    <source>
        <dbReference type="ARBA" id="ARBA00022932"/>
    </source>
</evidence>
<keyword evidence="4" id="KW-0862">Zinc</keyword>
<dbReference type="SUPFAM" id="SSF52540">
    <property type="entry name" value="P-loop containing nucleoside triphosphate hydrolases"/>
    <property type="match status" value="1"/>
</dbReference>
<dbReference type="GO" id="GO:0009360">
    <property type="term" value="C:DNA polymerase III complex"/>
    <property type="evidence" value="ECO:0007669"/>
    <property type="project" value="InterPro"/>
</dbReference>
<evidence type="ECO:0000256" key="1">
    <source>
        <dbReference type="ARBA" id="ARBA00006360"/>
    </source>
</evidence>
<dbReference type="InterPro" id="IPR027417">
    <property type="entry name" value="P-loop_NTPase"/>
</dbReference>
<evidence type="ECO:0000259" key="9">
    <source>
        <dbReference type="SMART" id="SM00382"/>
    </source>
</evidence>
<dbReference type="InterPro" id="IPR012763">
    <property type="entry name" value="DNA_pol_III_sug/sutau_N"/>
</dbReference>
<dbReference type="EMBL" id="MFES01000030">
    <property type="protein sequence ID" value="OGE84955.1"/>
    <property type="molecule type" value="Genomic_DNA"/>
</dbReference>
<dbReference type="Pfam" id="PF22608">
    <property type="entry name" value="DNAX_ATPase_lid"/>
    <property type="match status" value="1"/>
</dbReference>
<dbReference type="AlphaFoldDB" id="A0A1F5P511"/>
<dbReference type="NCBIfam" id="TIGR02397">
    <property type="entry name" value="dnaX_nterm"/>
    <property type="match status" value="1"/>
</dbReference>
<gene>
    <name evidence="8" type="primary">dnaX</name>
    <name evidence="10" type="ORF">A3J48_00525</name>
</gene>
<comment type="subunit">
    <text evidence="8">DNA polymerase III contains a core (composed of alpha, epsilon and theta chains) that associates with a tau subunit. This core dimerizes to form the POLIII' complex. PolIII' associates with the gamma complex (composed of gamma, delta, delta', psi and chi chains) and with the beta chain to form the complete DNA polymerase III complex.</text>
</comment>
<proteinExistence type="inferred from homology"/>
<name>A0A1F5P511_9BACT</name>
<dbReference type="InterPro" id="IPR003593">
    <property type="entry name" value="AAA+_ATPase"/>
</dbReference>
<dbReference type="InterPro" id="IPR001270">
    <property type="entry name" value="ClpA/B"/>
</dbReference>
<dbReference type="SMART" id="SM00382">
    <property type="entry name" value="AAA"/>
    <property type="match status" value="1"/>
</dbReference>
<dbReference type="Gene3D" id="3.40.50.300">
    <property type="entry name" value="P-loop containing nucleotide triphosphate hydrolases"/>
    <property type="match status" value="1"/>
</dbReference>
<keyword evidence="8" id="KW-0808">Transferase</keyword>
<protein>
    <recommendedName>
        <fullName evidence="8">DNA polymerase III subunit gamma/tau</fullName>
        <ecNumber evidence="8">2.7.7.7</ecNumber>
    </recommendedName>
</protein>
<dbReference type="Proteomes" id="UP000176786">
    <property type="component" value="Unassembled WGS sequence"/>
</dbReference>
<comment type="caution">
    <text evidence="10">The sequence shown here is derived from an EMBL/GenBank/DDBJ whole genome shotgun (WGS) entry which is preliminary data.</text>
</comment>
<organism evidence="10 11">
    <name type="scientific">Candidatus Doudnabacteria bacterium RIFCSPHIGHO2_02_FULL_46_11</name>
    <dbReference type="NCBI Taxonomy" id="1817832"/>
    <lineage>
        <taxon>Bacteria</taxon>
        <taxon>Candidatus Doudnaibacteriota</taxon>
    </lineage>
</organism>
<evidence type="ECO:0000313" key="11">
    <source>
        <dbReference type="Proteomes" id="UP000176786"/>
    </source>
</evidence>
<reference evidence="10 11" key="1">
    <citation type="journal article" date="2016" name="Nat. Commun.">
        <title>Thousands of microbial genomes shed light on interconnected biogeochemical processes in an aquifer system.</title>
        <authorList>
            <person name="Anantharaman K."/>
            <person name="Brown C.T."/>
            <person name="Hug L.A."/>
            <person name="Sharon I."/>
            <person name="Castelle C.J."/>
            <person name="Probst A.J."/>
            <person name="Thomas B.C."/>
            <person name="Singh A."/>
            <person name="Wilkins M.J."/>
            <person name="Karaoz U."/>
            <person name="Brodie E.L."/>
            <person name="Williams K.H."/>
            <person name="Hubbard S.S."/>
            <person name="Banfield J.F."/>
        </authorList>
    </citation>
    <scope>NUCLEOTIDE SEQUENCE [LARGE SCALE GENOMIC DNA]</scope>
</reference>
<sequence length="494" mass="54952">MKNQVFYRAYRPQKFADVVGQEHVIKTLHNQLKAGQVAHAYLFTGSRGVGKTSIARLLARSANCQGMTGGEPDNSCDICREMLEGRSLDLMEIDAASHTGVENIREIIEHLNLPPTRAKFRTYIIDEVHMLSRGAFNALLKTLEEPPAHALFILATTEAHKVPATIISRTQRFDFRKLTDEQIGRQLQKIILSEGLDIEKEVASAISESVDGSMRDGLVLLEKAVYLSDKKTSAEDIQRLLGITPVKFRSELLELLQAGDLRKISDFFKNLSAQGYSLEQFTKDFLEFLRNKLSEDMDIQLSLISEHFLRAYQQLRVSPIPELPLLVASVKYIQSKAGGDKSNSGSGQKAVEPSLEKLTVKAAHVLNGHIEMSDLQEKWGDVLGRVREYNQSLVTALKLARPTGTVNGSLTIAFPYKFHADAVNSAKNRLVVERVLEEIFGRRIAVNCVMQKDILADNYPGDYKGKDNGKGKNNDGDNDLLKSALDMLGGEVIN</sequence>
<dbReference type="CDD" id="cd00009">
    <property type="entry name" value="AAA"/>
    <property type="match status" value="1"/>
</dbReference>
<keyword evidence="3 8" id="KW-0547">Nucleotide-binding</keyword>
<feature type="domain" description="AAA+ ATPase" evidence="9">
    <location>
        <begin position="37"/>
        <end position="179"/>
    </location>
</feature>
<keyword evidence="8" id="KW-0548">Nucleotidyltransferase</keyword>
<comment type="catalytic activity">
    <reaction evidence="7 8">
        <text>DNA(n) + a 2'-deoxyribonucleoside 5'-triphosphate = DNA(n+1) + diphosphate</text>
        <dbReference type="Rhea" id="RHEA:22508"/>
        <dbReference type="Rhea" id="RHEA-COMP:17339"/>
        <dbReference type="Rhea" id="RHEA-COMP:17340"/>
        <dbReference type="ChEBI" id="CHEBI:33019"/>
        <dbReference type="ChEBI" id="CHEBI:61560"/>
        <dbReference type="ChEBI" id="CHEBI:173112"/>
        <dbReference type="EC" id="2.7.7.7"/>
    </reaction>
</comment>
<dbReference type="STRING" id="1817832.A3J48_00525"/>
<dbReference type="PANTHER" id="PTHR11669:SF0">
    <property type="entry name" value="PROTEIN STICHEL-LIKE 2"/>
    <property type="match status" value="1"/>
</dbReference>
<keyword evidence="8" id="KW-0235">DNA replication</keyword>
<dbReference type="PRINTS" id="PR00300">
    <property type="entry name" value="CLPPROTEASEA"/>
</dbReference>
<dbReference type="EC" id="2.7.7.7" evidence="8"/>